<comment type="subcellular location">
    <subcellularLocation>
        <location evidence="1">Membrane</location>
        <topology evidence="1">Multi-pass membrane protein</topology>
    </subcellularLocation>
</comment>
<keyword evidence="2" id="KW-0813">Transport</keyword>
<feature type="transmembrane region" description="Helical" evidence="6">
    <location>
        <begin position="128"/>
        <end position="152"/>
    </location>
</feature>
<dbReference type="PANTHER" id="PTHR34975">
    <property type="entry name" value="SPORE GERMINATION PROTEIN A2"/>
    <property type="match status" value="1"/>
</dbReference>
<evidence type="ECO:0000256" key="2">
    <source>
        <dbReference type="ARBA" id="ARBA00022448"/>
    </source>
</evidence>
<evidence type="ECO:0000256" key="5">
    <source>
        <dbReference type="ARBA" id="ARBA00023136"/>
    </source>
</evidence>
<dbReference type="PANTHER" id="PTHR34975:SF2">
    <property type="entry name" value="SPORE GERMINATION PROTEIN A2"/>
    <property type="match status" value="1"/>
</dbReference>
<evidence type="ECO:0000259" key="7">
    <source>
        <dbReference type="Pfam" id="PF05504"/>
    </source>
</evidence>
<feature type="transmembrane region" description="Helical" evidence="6">
    <location>
        <begin position="164"/>
        <end position="184"/>
    </location>
</feature>
<sequence>MLVNVKLNGNLMESTCSKDLTKPEVIREMEKSIEAEVRDQMSTGWDAVQQMGIDVTGYADIIHRSFPKEWRKMQTTWPEQFKRMDIQVQKEYPMIRTTRASEIAISLSLYEVGSTTLFLLGGEAKQDAWIAMLLGAGAGLLLLLVYLLMYRLDAERDLFEMCRHYLGSIFGWIAAFALTAYFAYEASRNFRDIGELAIQTMLNRTPMSIIIFISVLIGSYITYLGPRAAFRLSVIYAYVMAFGYVLILVMVPLTGLLHTKFMFPVLENGFAPVWRAAMPNIVSFPFGQTVLFLVYFKYAQKGKHLGRLTIVSYLATAVFLTVLNQLVILVLGPEIATIGTYPLFMVVQMMEVANVIERADALFVLLLFMGIGMKANFLLIGAGIGLQRITGIRYKLWVIPLALTVFGLTYLSPTFTEYFRAGLKLTIEQLMPITQLVIPGILVIAMLIGKKKRKPA</sequence>
<feature type="transmembrane region" description="Helical" evidence="6">
    <location>
        <begin position="204"/>
        <end position="223"/>
    </location>
</feature>
<proteinExistence type="predicted"/>
<gene>
    <name evidence="8" type="ORF">PHYPADRAFT_103674</name>
</gene>
<dbReference type="EMBL" id="DS546315">
    <property type="protein sequence ID" value="EDQ48525.1"/>
    <property type="molecule type" value="Genomic_DNA"/>
</dbReference>
<dbReference type="GO" id="GO:0009847">
    <property type="term" value="P:spore germination"/>
    <property type="evidence" value="ECO:0007669"/>
    <property type="project" value="InterPro"/>
</dbReference>
<dbReference type="AlphaFoldDB" id="A9U728"/>
<keyword evidence="4 6" id="KW-1133">Transmembrane helix</keyword>
<dbReference type="InterPro" id="IPR046953">
    <property type="entry name" value="Spore_GerAC-like_C"/>
</dbReference>
<feature type="transmembrane region" description="Helical" evidence="6">
    <location>
        <begin position="394"/>
        <end position="412"/>
    </location>
</feature>
<dbReference type="HOGENOM" id="CLU_047547_1_1_1"/>
<feature type="domain" description="Spore germination GerAC-like C-terminal" evidence="7">
    <location>
        <begin position="3"/>
        <end position="92"/>
    </location>
</feature>
<evidence type="ECO:0000313" key="8">
    <source>
        <dbReference type="EMBL" id="EDQ48525.1"/>
    </source>
</evidence>
<evidence type="ECO:0000256" key="6">
    <source>
        <dbReference type="SAM" id="Phobius"/>
    </source>
</evidence>
<feature type="transmembrane region" description="Helical" evidence="6">
    <location>
        <begin position="235"/>
        <end position="257"/>
    </location>
</feature>
<keyword evidence="5 6" id="KW-0472">Membrane</keyword>
<feature type="transmembrane region" description="Helical" evidence="6">
    <location>
        <begin position="277"/>
        <end position="296"/>
    </location>
</feature>
<evidence type="ECO:0000256" key="3">
    <source>
        <dbReference type="ARBA" id="ARBA00022692"/>
    </source>
</evidence>
<dbReference type="Pfam" id="PF03845">
    <property type="entry name" value="Spore_permease"/>
    <property type="match status" value="1"/>
</dbReference>
<feature type="transmembrane region" description="Helical" evidence="6">
    <location>
        <begin position="361"/>
        <end position="382"/>
    </location>
</feature>
<dbReference type="Gene3D" id="3.30.300.210">
    <property type="entry name" value="Nutrient germinant receptor protein C, domain 3"/>
    <property type="match status" value="1"/>
</dbReference>
<reference evidence="8" key="1">
    <citation type="journal article" date="2008" name="Science">
        <title>The Physcomitrella genome reveals evolutionary insights into the conquest of land by plants.</title>
        <authorList>
            <person name="Rensing S."/>
            <person name="Lang D."/>
            <person name="Zimmer A."/>
            <person name="Terry A."/>
            <person name="Salamov A."/>
            <person name="Shapiro H."/>
            <person name="Nishiyama T."/>
            <person name="Perroud P.-F."/>
            <person name="Lindquist E."/>
            <person name="Kamisugi Y."/>
            <person name="Tanahashi T."/>
            <person name="Sakakibara K."/>
            <person name="Fujita T."/>
            <person name="Oishi K."/>
            <person name="Shin-I T."/>
            <person name="Kuroki Y."/>
            <person name="Toyoda A."/>
            <person name="Suzuki Y."/>
            <person name="Hashimoto A."/>
            <person name="Yamaguchi K."/>
            <person name="Sugano A."/>
            <person name="Kohara Y."/>
            <person name="Fujiyama A."/>
            <person name="Anterola A."/>
            <person name="Aoki S."/>
            <person name="Ashton N."/>
            <person name="Barbazuk W.B."/>
            <person name="Barker E."/>
            <person name="Bennetzen J."/>
            <person name="Bezanilla M."/>
            <person name="Blankenship R."/>
            <person name="Cho S.H."/>
            <person name="Dutcher S."/>
            <person name="Estelle M."/>
            <person name="Fawcett J.A."/>
            <person name="Gundlach H."/>
            <person name="Hanada K."/>
            <person name="Heyl A."/>
            <person name="Hicks K.A."/>
            <person name="Hugh J."/>
            <person name="Lohr M."/>
            <person name="Mayer K."/>
            <person name="Melkozernov A."/>
            <person name="Murata T."/>
            <person name="Nelson D."/>
            <person name="Pils B."/>
            <person name="Prigge M."/>
            <person name="Reiss B."/>
            <person name="Renner T."/>
            <person name="Rombauts S."/>
            <person name="Rushton P."/>
            <person name="Sanderfoot A."/>
            <person name="Schween G."/>
            <person name="Shiu S.-H."/>
            <person name="Stueber K."/>
            <person name="Theodoulou F.L."/>
            <person name="Tu H."/>
            <person name="Van de Peer Y."/>
            <person name="Verrier P.J."/>
            <person name="Waters E."/>
            <person name="Wood A."/>
            <person name="Yang L."/>
            <person name="Cove D."/>
            <person name="Cuming A."/>
            <person name="Hasebe M."/>
            <person name="Lucas S."/>
            <person name="Mishler D.B."/>
            <person name="Reski R."/>
            <person name="Grigoriev I."/>
            <person name="Quatrano R.S."/>
            <person name="Boore J.L."/>
        </authorList>
    </citation>
    <scope>NUCLEOTIDE SEQUENCE [LARGE SCALE GENOMIC DNA]</scope>
</reference>
<dbReference type="InterPro" id="IPR038501">
    <property type="entry name" value="Spore_GerAC_C_sf"/>
</dbReference>
<name>A9U728_PHYPA</name>
<protein>
    <submittedName>
        <fullName evidence="8">Predicted protein</fullName>
    </submittedName>
</protein>
<feature type="transmembrane region" description="Helical" evidence="6">
    <location>
        <begin position="432"/>
        <end position="449"/>
    </location>
</feature>
<feature type="transmembrane region" description="Helical" evidence="6">
    <location>
        <begin position="308"/>
        <end position="341"/>
    </location>
</feature>
<dbReference type="InterPro" id="IPR004761">
    <property type="entry name" value="Spore_GerAB"/>
</dbReference>
<evidence type="ECO:0000256" key="4">
    <source>
        <dbReference type="ARBA" id="ARBA00022989"/>
    </source>
</evidence>
<keyword evidence="3 6" id="KW-0812">Transmembrane</keyword>
<dbReference type="NCBIfam" id="TIGR00912">
    <property type="entry name" value="2A0309"/>
    <property type="match status" value="1"/>
</dbReference>
<accession>A9U728</accession>
<dbReference type="Pfam" id="PF05504">
    <property type="entry name" value="Spore_GerAC"/>
    <property type="match status" value="1"/>
</dbReference>
<evidence type="ECO:0000256" key="1">
    <source>
        <dbReference type="ARBA" id="ARBA00004141"/>
    </source>
</evidence>
<dbReference type="GO" id="GO:0016020">
    <property type="term" value="C:membrane"/>
    <property type="evidence" value="ECO:0007669"/>
    <property type="project" value="UniProtKB-SubCell"/>
</dbReference>
<organism>
    <name type="scientific">Physcomitrium patens</name>
    <name type="common">Spreading-leaved earth moss</name>
    <name type="synonym">Physcomitrella patens</name>
    <dbReference type="NCBI Taxonomy" id="3218"/>
    <lineage>
        <taxon>Eukaryota</taxon>
        <taxon>Viridiplantae</taxon>
        <taxon>Streptophyta</taxon>
        <taxon>Embryophyta</taxon>
        <taxon>Bryophyta</taxon>
        <taxon>Bryophytina</taxon>
        <taxon>Bryopsida</taxon>
        <taxon>Funariidae</taxon>
        <taxon>Funariales</taxon>
        <taxon>Funariaceae</taxon>
        <taxon>Physcomitrium</taxon>
    </lineage>
</organism>